<feature type="compositionally biased region" description="Basic and acidic residues" evidence="6">
    <location>
        <begin position="1"/>
        <end position="14"/>
    </location>
</feature>
<dbReference type="AlphaFoldDB" id="A0A5C3QKR5"/>
<feature type="transmembrane region" description="Helical" evidence="7">
    <location>
        <begin position="89"/>
        <end position="110"/>
    </location>
</feature>
<keyword evidence="4 7" id="KW-1133">Transmembrane helix</keyword>
<evidence type="ECO:0000256" key="2">
    <source>
        <dbReference type="ARBA" id="ARBA00022448"/>
    </source>
</evidence>
<evidence type="ECO:0000256" key="7">
    <source>
        <dbReference type="SAM" id="Phobius"/>
    </source>
</evidence>
<dbReference type="STRING" id="1884261.A0A5C3QKR5"/>
<reference evidence="9 10" key="1">
    <citation type="journal article" date="2019" name="Nat. Ecol. Evol.">
        <title>Megaphylogeny resolves global patterns of mushroom evolution.</title>
        <authorList>
            <person name="Varga T."/>
            <person name="Krizsan K."/>
            <person name="Foldi C."/>
            <person name="Dima B."/>
            <person name="Sanchez-Garcia M."/>
            <person name="Sanchez-Ramirez S."/>
            <person name="Szollosi G.J."/>
            <person name="Szarkandi J.G."/>
            <person name="Papp V."/>
            <person name="Albert L."/>
            <person name="Andreopoulos W."/>
            <person name="Angelini C."/>
            <person name="Antonin V."/>
            <person name="Barry K.W."/>
            <person name="Bougher N.L."/>
            <person name="Buchanan P."/>
            <person name="Buyck B."/>
            <person name="Bense V."/>
            <person name="Catcheside P."/>
            <person name="Chovatia M."/>
            <person name="Cooper J."/>
            <person name="Damon W."/>
            <person name="Desjardin D."/>
            <person name="Finy P."/>
            <person name="Geml J."/>
            <person name="Haridas S."/>
            <person name="Hughes K."/>
            <person name="Justo A."/>
            <person name="Karasinski D."/>
            <person name="Kautmanova I."/>
            <person name="Kiss B."/>
            <person name="Kocsube S."/>
            <person name="Kotiranta H."/>
            <person name="LaButti K.M."/>
            <person name="Lechner B.E."/>
            <person name="Liimatainen K."/>
            <person name="Lipzen A."/>
            <person name="Lukacs Z."/>
            <person name="Mihaltcheva S."/>
            <person name="Morgado L.N."/>
            <person name="Niskanen T."/>
            <person name="Noordeloos M.E."/>
            <person name="Ohm R.A."/>
            <person name="Ortiz-Santana B."/>
            <person name="Ovrebo C."/>
            <person name="Racz N."/>
            <person name="Riley R."/>
            <person name="Savchenko A."/>
            <person name="Shiryaev A."/>
            <person name="Soop K."/>
            <person name="Spirin V."/>
            <person name="Szebenyi C."/>
            <person name="Tomsovsky M."/>
            <person name="Tulloss R.E."/>
            <person name="Uehling J."/>
            <person name="Grigoriev I.V."/>
            <person name="Vagvolgyi C."/>
            <person name="Papp T."/>
            <person name="Martin F.M."/>
            <person name="Miettinen O."/>
            <person name="Hibbett D.S."/>
            <person name="Nagy L.G."/>
        </authorList>
    </citation>
    <scope>NUCLEOTIDE SEQUENCE [LARGE SCALE GENOMIC DNA]</scope>
    <source>
        <strain evidence="9 10">CBS 309.79</strain>
    </source>
</reference>
<accession>A0A5C3QKR5</accession>
<feature type="transmembrane region" description="Helical" evidence="7">
    <location>
        <begin position="49"/>
        <end position="69"/>
    </location>
</feature>
<feature type="transmembrane region" description="Helical" evidence="7">
    <location>
        <begin position="285"/>
        <end position="306"/>
    </location>
</feature>
<sequence>MSIPEEKAAQDIERSSSPQLEGKAQVPLYNAHIDVSDIDEKKLIRKIDLALIPWLSVLYLLSFLDRTSIGNARLYGLEDDLNITNTQYLLTLTIFFFSYAIFEVPSNVFLKRLRPSVWLSFLMLFWGVFMTLQGIVTNYRGLLAMRWFLGVFEAGLFPGVNYYLSCWYKRTEFGIRAAVFFSAASISGAFGGLLAAAIAKMDGVGGKPAWAWIFILEGLATVVAGAVSFWIIQDFPDEAKFLTEEERTVVIRRLQGDDQFSAAGEKLKWKYIWSSLVDWKTWIGMLMYAGSVMPLYAFSLFLPTIINQIGYSSTRANLLTVPVYAFACIITCVVGFIADRKGRRGRFNLGLFCLGLAGYIILAVSRKPALSYFATFLATCGIYPVIPNTIAWMSNNVEGSYKRSVSLGMVISFGNINGAVSSNVYRTKDKPWFTLGHGLVLMYICFGILATGYYEWAVNRENQKRARGERDEVISGIDNPNSDEKNGVFENVAEAKREKGDLWSGYKYIL</sequence>
<dbReference type="PANTHER" id="PTHR43791:SF19">
    <property type="entry name" value="TRANSPORTER, PUTATIVE (AFU_ORTHOLOGUE AFUA_1G01812)-RELATED"/>
    <property type="match status" value="1"/>
</dbReference>
<keyword evidence="10" id="KW-1185">Reference proteome</keyword>
<proteinExistence type="predicted"/>
<keyword evidence="5 7" id="KW-0472">Membrane</keyword>
<evidence type="ECO:0000313" key="9">
    <source>
        <dbReference type="EMBL" id="TFL02117.1"/>
    </source>
</evidence>
<feature type="transmembrane region" description="Helical" evidence="7">
    <location>
        <begin position="318"/>
        <end position="338"/>
    </location>
</feature>
<evidence type="ECO:0000256" key="6">
    <source>
        <dbReference type="SAM" id="MobiDB-lite"/>
    </source>
</evidence>
<dbReference type="SUPFAM" id="SSF103473">
    <property type="entry name" value="MFS general substrate transporter"/>
    <property type="match status" value="1"/>
</dbReference>
<feature type="transmembrane region" description="Helical" evidence="7">
    <location>
        <begin position="405"/>
        <end position="425"/>
    </location>
</feature>
<feature type="transmembrane region" description="Helical" evidence="7">
    <location>
        <begin position="370"/>
        <end position="393"/>
    </location>
</feature>
<feature type="transmembrane region" description="Helical" evidence="7">
    <location>
        <begin position="147"/>
        <end position="165"/>
    </location>
</feature>
<dbReference type="PROSITE" id="PS50850">
    <property type="entry name" value="MFS"/>
    <property type="match status" value="1"/>
</dbReference>
<evidence type="ECO:0000256" key="3">
    <source>
        <dbReference type="ARBA" id="ARBA00022692"/>
    </source>
</evidence>
<comment type="subcellular location">
    <subcellularLocation>
        <location evidence="1">Membrane</location>
        <topology evidence="1">Multi-pass membrane protein</topology>
    </subcellularLocation>
</comment>
<feature type="transmembrane region" description="Helical" evidence="7">
    <location>
        <begin position="117"/>
        <end position="135"/>
    </location>
</feature>
<dbReference type="Proteomes" id="UP000305067">
    <property type="component" value="Unassembled WGS sequence"/>
</dbReference>
<dbReference type="GO" id="GO:0022857">
    <property type="term" value="F:transmembrane transporter activity"/>
    <property type="evidence" value="ECO:0007669"/>
    <property type="project" value="InterPro"/>
</dbReference>
<organism evidence="9 10">
    <name type="scientific">Pterulicium gracile</name>
    <dbReference type="NCBI Taxonomy" id="1884261"/>
    <lineage>
        <taxon>Eukaryota</taxon>
        <taxon>Fungi</taxon>
        <taxon>Dikarya</taxon>
        <taxon>Basidiomycota</taxon>
        <taxon>Agaricomycotina</taxon>
        <taxon>Agaricomycetes</taxon>
        <taxon>Agaricomycetidae</taxon>
        <taxon>Agaricales</taxon>
        <taxon>Pleurotineae</taxon>
        <taxon>Pterulaceae</taxon>
        <taxon>Pterulicium</taxon>
    </lineage>
</organism>
<dbReference type="Pfam" id="PF07690">
    <property type="entry name" value="MFS_1"/>
    <property type="match status" value="1"/>
</dbReference>
<evidence type="ECO:0000256" key="1">
    <source>
        <dbReference type="ARBA" id="ARBA00004141"/>
    </source>
</evidence>
<evidence type="ECO:0000259" key="8">
    <source>
        <dbReference type="PROSITE" id="PS50850"/>
    </source>
</evidence>
<feature type="transmembrane region" description="Helical" evidence="7">
    <location>
        <begin position="431"/>
        <end position="454"/>
    </location>
</feature>
<dbReference type="InterPro" id="IPR011701">
    <property type="entry name" value="MFS"/>
</dbReference>
<protein>
    <submittedName>
        <fullName evidence="9">MFS general substrate transporter</fullName>
    </submittedName>
</protein>
<keyword evidence="2" id="KW-0813">Transport</keyword>
<dbReference type="OrthoDB" id="2962993at2759"/>
<feature type="transmembrane region" description="Helical" evidence="7">
    <location>
        <begin position="345"/>
        <end position="364"/>
    </location>
</feature>
<evidence type="ECO:0000256" key="4">
    <source>
        <dbReference type="ARBA" id="ARBA00022989"/>
    </source>
</evidence>
<feature type="region of interest" description="Disordered" evidence="6">
    <location>
        <begin position="1"/>
        <end position="20"/>
    </location>
</feature>
<feature type="transmembrane region" description="Helical" evidence="7">
    <location>
        <begin position="210"/>
        <end position="232"/>
    </location>
</feature>
<dbReference type="GO" id="GO:0016020">
    <property type="term" value="C:membrane"/>
    <property type="evidence" value="ECO:0007669"/>
    <property type="project" value="UniProtKB-SubCell"/>
</dbReference>
<evidence type="ECO:0000256" key="5">
    <source>
        <dbReference type="ARBA" id="ARBA00023136"/>
    </source>
</evidence>
<dbReference type="PANTHER" id="PTHR43791">
    <property type="entry name" value="PERMEASE-RELATED"/>
    <property type="match status" value="1"/>
</dbReference>
<keyword evidence="3 7" id="KW-0812">Transmembrane</keyword>
<dbReference type="EMBL" id="ML178823">
    <property type="protein sequence ID" value="TFL02117.1"/>
    <property type="molecule type" value="Genomic_DNA"/>
</dbReference>
<dbReference type="InterPro" id="IPR020846">
    <property type="entry name" value="MFS_dom"/>
</dbReference>
<dbReference type="Gene3D" id="1.20.1250.20">
    <property type="entry name" value="MFS general substrate transporter like domains"/>
    <property type="match status" value="2"/>
</dbReference>
<dbReference type="FunFam" id="1.20.1250.20:FF:000068">
    <property type="entry name" value="MFS general substrate transporter"/>
    <property type="match status" value="1"/>
</dbReference>
<name>A0A5C3QKR5_9AGAR</name>
<gene>
    <name evidence="9" type="ORF">BDV98DRAFT_566704</name>
</gene>
<dbReference type="InterPro" id="IPR036259">
    <property type="entry name" value="MFS_trans_sf"/>
</dbReference>
<evidence type="ECO:0000313" key="10">
    <source>
        <dbReference type="Proteomes" id="UP000305067"/>
    </source>
</evidence>
<feature type="transmembrane region" description="Helical" evidence="7">
    <location>
        <begin position="177"/>
        <end position="198"/>
    </location>
</feature>
<feature type="domain" description="Major facilitator superfamily (MFS) profile" evidence="8">
    <location>
        <begin position="51"/>
        <end position="463"/>
    </location>
</feature>
<dbReference type="FunFam" id="1.20.1250.20:FF:000034">
    <property type="entry name" value="MFS general substrate transporter"/>
    <property type="match status" value="1"/>
</dbReference>